<dbReference type="PANTHER" id="PTHR23065:SF7">
    <property type="entry name" value="NOSTRIN, ISOFORM H"/>
    <property type="match status" value="1"/>
</dbReference>
<evidence type="ECO:0000256" key="5">
    <source>
        <dbReference type="PROSITE-ProRule" id="PRU01077"/>
    </source>
</evidence>
<evidence type="ECO:0000256" key="2">
    <source>
        <dbReference type="ARBA" id="ARBA00022490"/>
    </source>
</evidence>
<proteinExistence type="predicted"/>
<keyword evidence="2" id="KW-0963">Cytoplasm</keyword>
<dbReference type="GO" id="GO:0005886">
    <property type="term" value="C:plasma membrane"/>
    <property type="evidence" value="ECO:0007669"/>
    <property type="project" value="TreeGrafter"/>
</dbReference>
<dbReference type="InterPro" id="IPR031160">
    <property type="entry name" value="F_BAR_dom"/>
</dbReference>
<evidence type="ECO:0000256" key="3">
    <source>
        <dbReference type="ARBA" id="ARBA00022553"/>
    </source>
</evidence>
<dbReference type="SUPFAM" id="SSF103657">
    <property type="entry name" value="BAR/IMD domain-like"/>
    <property type="match status" value="1"/>
</dbReference>
<keyword evidence="4" id="KW-0206">Cytoskeleton</keyword>
<keyword evidence="3" id="KW-0597">Phosphoprotein</keyword>
<evidence type="ECO:0000256" key="4">
    <source>
        <dbReference type="ARBA" id="ARBA00023212"/>
    </source>
</evidence>
<reference evidence="7" key="2">
    <citation type="submission" date="2017-11" db="EMBL/GenBank/DDBJ databases">
        <title>Coralsnake Venomics: Analyses of Venom Gland Transcriptomes and Proteomes of Six Brazilian Taxa.</title>
        <authorList>
            <person name="Aird S.D."/>
            <person name="Jorge da Silva N."/>
            <person name="Qiu L."/>
            <person name="Villar-Briones A."/>
            <person name="Aparecida-Saddi V."/>
            <person name="Campos-Telles M.P."/>
            <person name="Grau M."/>
            <person name="Mikheyev A.S."/>
        </authorList>
    </citation>
    <scope>NUCLEOTIDE SEQUENCE</scope>
    <source>
        <tissue evidence="7">Venom_gland</tissue>
    </source>
</reference>
<evidence type="ECO:0000313" key="7">
    <source>
        <dbReference type="EMBL" id="LAA85720.1"/>
    </source>
</evidence>
<keyword evidence="5" id="KW-0175">Coiled coil</keyword>
<name>A0A2D4INE6_MICLE</name>
<dbReference type="PROSITE" id="PS51741">
    <property type="entry name" value="F_BAR"/>
    <property type="match status" value="1"/>
</dbReference>
<evidence type="ECO:0000259" key="6">
    <source>
        <dbReference type="PROSITE" id="PS51741"/>
    </source>
</evidence>
<dbReference type="GO" id="GO:0005737">
    <property type="term" value="C:cytoplasm"/>
    <property type="evidence" value="ECO:0007669"/>
    <property type="project" value="TreeGrafter"/>
</dbReference>
<sequence>MSPFFSPWSFFSYIHSTSLCVSEELKSESDLHRKLGKAIQTEAINPMNRILQDHEKKKKIVDNTVEKAAEAVTSNWRQQLKTKKKLKELTKDHEALFRDTESSFPLASPKSKKKFLKNLEKSAIKLAKEDEDYYKKNLTACETRVKWEQALENGHQASHQRFLSSTVISVSTELFFSWKQLIFFPFSIIVKFELQFHEAPLDLQLCVQDKTSKALKSIILNPVLLKI</sequence>
<comment type="subcellular location">
    <subcellularLocation>
        <location evidence="1">Cytoplasm</location>
        <location evidence="1">Cytoskeleton</location>
    </subcellularLocation>
</comment>
<dbReference type="GO" id="GO:0043226">
    <property type="term" value="C:organelle"/>
    <property type="evidence" value="ECO:0007669"/>
    <property type="project" value="UniProtKB-ARBA"/>
</dbReference>
<accession>A0A2D4INE6</accession>
<dbReference type="InterPro" id="IPR027267">
    <property type="entry name" value="AH/BAR_dom_sf"/>
</dbReference>
<feature type="domain" description="F-BAR" evidence="6">
    <location>
        <begin position="1"/>
        <end position="204"/>
    </location>
</feature>
<dbReference type="Gene3D" id="1.20.1270.60">
    <property type="entry name" value="Arfaptin homology (AH) domain/BAR domain"/>
    <property type="match status" value="1"/>
</dbReference>
<evidence type="ECO:0000256" key="1">
    <source>
        <dbReference type="ARBA" id="ARBA00004245"/>
    </source>
</evidence>
<dbReference type="AlphaFoldDB" id="A0A2D4INE6"/>
<reference evidence="7" key="1">
    <citation type="submission" date="2017-07" db="EMBL/GenBank/DDBJ databases">
        <authorList>
            <person name="Mikheyev A."/>
            <person name="Grau M."/>
        </authorList>
    </citation>
    <scope>NUCLEOTIDE SEQUENCE</scope>
    <source>
        <tissue evidence="7">Venom_gland</tissue>
    </source>
</reference>
<dbReference type="PANTHER" id="PTHR23065">
    <property type="entry name" value="PROLINE-SERINE-THREONINE PHOSPHATASE INTERACTING PROTEIN 1"/>
    <property type="match status" value="1"/>
</dbReference>
<organism evidence="7">
    <name type="scientific">Micrurus lemniscatus lemniscatus</name>
    <dbReference type="NCBI Taxonomy" id="129467"/>
    <lineage>
        <taxon>Eukaryota</taxon>
        <taxon>Metazoa</taxon>
        <taxon>Chordata</taxon>
        <taxon>Craniata</taxon>
        <taxon>Vertebrata</taxon>
        <taxon>Euteleostomi</taxon>
        <taxon>Lepidosauria</taxon>
        <taxon>Squamata</taxon>
        <taxon>Bifurcata</taxon>
        <taxon>Unidentata</taxon>
        <taxon>Episquamata</taxon>
        <taxon>Toxicofera</taxon>
        <taxon>Serpentes</taxon>
        <taxon>Colubroidea</taxon>
        <taxon>Elapidae</taxon>
        <taxon>Elapinae</taxon>
        <taxon>Micrurus</taxon>
    </lineage>
</organism>
<dbReference type="EMBL" id="IACK01116936">
    <property type="protein sequence ID" value="LAA85720.1"/>
    <property type="molecule type" value="Transcribed_RNA"/>
</dbReference>
<protein>
    <recommendedName>
        <fullName evidence="6">F-BAR domain-containing protein</fullName>
    </recommendedName>
</protein>